<accession>A0ACC2BBS8</accession>
<name>A0ACC2BBS8_DIPCM</name>
<sequence>MGRQKCTAPATKATCLCAPTSHAGSFRCRLHRTSRKLSPTLQPSSQLPYPQSEEASSVIERVSLKDANDLKEEVVMLTPEPTSSKESGALKWKPSRLRKVVFAAGDAEESDMNQQSLQHPEISNVPETLESDHNTKILANDVQSYFLVGIHLRKVTSFKKKSCALQSLTKREDLGC</sequence>
<keyword evidence="2" id="KW-1185">Reference proteome</keyword>
<gene>
    <name evidence="1" type="ORF">O6H91_16G045400</name>
</gene>
<comment type="caution">
    <text evidence="1">The sequence shown here is derived from an EMBL/GenBank/DDBJ whole genome shotgun (WGS) entry which is preliminary data.</text>
</comment>
<evidence type="ECO:0000313" key="1">
    <source>
        <dbReference type="EMBL" id="KAJ7527263.1"/>
    </source>
</evidence>
<protein>
    <submittedName>
        <fullName evidence="1">Uncharacterized protein</fullName>
    </submittedName>
</protein>
<dbReference type="Proteomes" id="UP001162992">
    <property type="component" value="Chromosome 16"/>
</dbReference>
<reference evidence="2" key="1">
    <citation type="journal article" date="2024" name="Proc. Natl. Acad. Sci. U.S.A.">
        <title>Extraordinary preservation of gene collinearity over three hundred million years revealed in homosporous lycophytes.</title>
        <authorList>
            <person name="Li C."/>
            <person name="Wickell D."/>
            <person name="Kuo L.Y."/>
            <person name="Chen X."/>
            <person name="Nie B."/>
            <person name="Liao X."/>
            <person name="Peng D."/>
            <person name="Ji J."/>
            <person name="Jenkins J."/>
            <person name="Williams M."/>
            <person name="Shu S."/>
            <person name="Plott C."/>
            <person name="Barry K."/>
            <person name="Rajasekar S."/>
            <person name="Grimwood J."/>
            <person name="Han X."/>
            <person name="Sun S."/>
            <person name="Hou Z."/>
            <person name="He W."/>
            <person name="Dai G."/>
            <person name="Sun C."/>
            <person name="Schmutz J."/>
            <person name="Leebens-Mack J.H."/>
            <person name="Li F.W."/>
            <person name="Wang L."/>
        </authorList>
    </citation>
    <scope>NUCLEOTIDE SEQUENCE [LARGE SCALE GENOMIC DNA]</scope>
    <source>
        <strain evidence="2">cv. PW_Plant_1</strain>
    </source>
</reference>
<proteinExistence type="predicted"/>
<organism evidence="1 2">
    <name type="scientific">Diphasiastrum complanatum</name>
    <name type="common">Issler's clubmoss</name>
    <name type="synonym">Lycopodium complanatum</name>
    <dbReference type="NCBI Taxonomy" id="34168"/>
    <lineage>
        <taxon>Eukaryota</taxon>
        <taxon>Viridiplantae</taxon>
        <taxon>Streptophyta</taxon>
        <taxon>Embryophyta</taxon>
        <taxon>Tracheophyta</taxon>
        <taxon>Lycopodiopsida</taxon>
        <taxon>Lycopodiales</taxon>
        <taxon>Lycopodiaceae</taxon>
        <taxon>Lycopodioideae</taxon>
        <taxon>Diphasiastrum</taxon>
    </lineage>
</organism>
<dbReference type="EMBL" id="CM055107">
    <property type="protein sequence ID" value="KAJ7527263.1"/>
    <property type="molecule type" value="Genomic_DNA"/>
</dbReference>
<evidence type="ECO:0000313" key="2">
    <source>
        <dbReference type="Proteomes" id="UP001162992"/>
    </source>
</evidence>